<keyword evidence="3" id="KW-1185">Reference proteome</keyword>
<dbReference type="eggNOG" id="ENOG502R5IJ">
    <property type="taxonomic scope" value="Eukaryota"/>
</dbReference>
<evidence type="ECO:0000313" key="3">
    <source>
        <dbReference type="Proteomes" id="UP000059680"/>
    </source>
</evidence>
<feature type="compositionally biased region" description="Low complexity" evidence="1">
    <location>
        <begin position="143"/>
        <end position="153"/>
    </location>
</feature>
<dbReference type="AlphaFoldDB" id="A0A0N7KCD0"/>
<gene>
    <name evidence="2" type="ordered locus">Os01g0154950</name>
    <name evidence="2" type="ORF">OSNPB_010154950</name>
</gene>
<evidence type="ECO:0000313" key="2">
    <source>
        <dbReference type="EMBL" id="BAS70473.1"/>
    </source>
</evidence>
<dbReference type="OMA" id="ELHELHW"/>
<sequence length="295" mass="32017">DLLLDRWARWFGGREAKLLSLELGELHRLAHLLQPRRVVHHAVVEHVAAGRHDERRRERHRLQAGALRAERVRHRVVPGRAHRQRHTPHLVGHLDGQRGDVGRRVGLRRRALHPGEERVDEDVPGEARRVDGRELPRGDASRDVVGQVGAGRQAGDERPREVGRLREPRIGAGAERGLAAQPGDESCAVVDGRRETVLRGEAVLDGEHDGGELVGGAEAEAVADGLVQGAYAVATAVEVDEHGELTSIVTGSGGGGRARRVHADPEAVRRVVHDVFPLNAAGDVVLVRQLALPTG</sequence>
<feature type="compositionally biased region" description="Basic and acidic residues" evidence="1">
    <location>
        <begin position="154"/>
        <end position="169"/>
    </location>
</feature>
<protein>
    <submittedName>
        <fullName evidence="2">Os01g0154950 protein</fullName>
    </submittedName>
</protein>
<feature type="non-terminal residue" evidence="2">
    <location>
        <position position="1"/>
    </location>
</feature>
<name>A0A0N7KCD0_ORYSJ</name>
<dbReference type="EMBL" id="AP014957">
    <property type="protein sequence ID" value="BAS70473.1"/>
    <property type="molecule type" value="Genomic_DNA"/>
</dbReference>
<reference evidence="3" key="1">
    <citation type="journal article" date="2005" name="Nature">
        <title>The map-based sequence of the rice genome.</title>
        <authorList>
            <consortium name="International rice genome sequencing project (IRGSP)"/>
            <person name="Matsumoto T."/>
            <person name="Wu J."/>
            <person name="Kanamori H."/>
            <person name="Katayose Y."/>
            <person name="Fujisawa M."/>
            <person name="Namiki N."/>
            <person name="Mizuno H."/>
            <person name="Yamamoto K."/>
            <person name="Antonio B.A."/>
            <person name="Baba T."/>
            <person name="Sakata K."/>
            <person name="Nagamura Y."/>
            <person name="Aoki H."/>
            <person name="Arikawa K."/>
            <person name="Arita K."/>
            <person name="Bito T."/>
            <person name="Chiden Y."/>
            <person name="Fujitsuka N."/>
            <person name="Fukunaka R."/>
            <person name="Hamada M."/>
            <person name="Harada C."/>
            <person name="Hayashi A."/>
            <person name="Hijishita S."/>
            <person name="Honda M."/>
            <person name="Hosokawa S."/>
            <person name="Ichikawa Y."/>
            <person name="Idonuma A."/>
            <person name="Iijima M."/>
            <person name="Ikeda M."/>
            <person name="Ikeno M."/>
            <person name="Ito K."/>
            <person name="Ito S."/>
            <person name="Ito T."/>
            <person name="Ito Y."/>
            <person name="Ito Y."/>
            <person name="Iwabuchi A."/>
            <person name="Kamiya K."/>
            <person name="Karasawa W."/>
            <person name="Kurita K."/>
            <person name="Katagiri S."/>
            <person name="Kikuta A."/>
            <person name="Kobayashi H."/>
            <person name="Kobayashi N."/>
            <person name="Machita K."/>
            <person name="Maehara T."/>
            <person name="Masukawa M."/>
            <person name="Mizubayashi T."/>
            <person name="Mukai Y."/>
            <person name="Nagasaki H."/>
            <person name="Nagata Y."/>
            <person name="Naito S."/>
            <person name="Nakashima M."/>
            <person name="Nakama Y."/>
            <person name="Nakamichi Y."/>
            <person name="Nakamura M."/>
            <person name="Meguro A."/>
            <person name="Negishi M."/>
            <person name="Ohta I."/>
            <person name="Ohta T."/>
            <person name="Okamoto M."/>
            <person name="Ono N."/>
            <person name="Saji S."/>
            <person name="Sakaguchi M."/>
            <person name="Sakai K."/>
            <person name="Shibata M."/>
            <person name="Shimokawa T."/>
            <person name="Song J."/>
            <person name="Takazaki Y."/>
            <person name="Terasawa K."/>
            <person name="Tsugane M."/>
            <person name="Tsuji K."/>
            <person name="Ueda S."/>
            <person name="Waki K."/>
            <person name="Yamagata H."/>
            <person name="Yamamoto M."/>
            <person name="Yamamoto S."/>
            <person name="Yamane H."/>
            <person name="Yoshiki S."/>
            <person name="Yoshihara R."/>
            <person name="Yukawa K."/>
            <person name="Zhong H."/>
            <person name="Yano M."/>
            <person name="Yuan Q."/>
            <person name="Ouyang S."/>
            <person name="Liu J."/>
            <person name="Jones K.M."/>
            <person name="Gansberger K."/>
            <person name="Moffat K."/>
            <person name="Hill J."/>
            <person name="Bera J."/>
            <person name="Fadrosh D."/>
            <person name="Jin S."/>
            <person name="Johri S."/>
            <person name="Kim M."/>
            <person name="Overton L."/>
            <person name="Reardon M."/>
            <person name="Tsitrin T."/>
            <person name="Vuong H."/>
            <person name="Weaver B."/>
            <person name="Ciecko A."/>
            <person name="Tallon L."/>
            <person name="Jackson J."/>
            <person name="Pai G."/>
            <person name="Aken S.V."/>
            <person name="Utterback T."/>
            <person name="Reidmuller S."/>
            <person name="Feldblyum T."/>
            <person name="Hsiao J."/>
            <person name="Zismann V."/>
            <person name="Iobst S."/>
            <person name="de Vazeille A.R."/>
            <person name="Buell C.R."/>
            <person name="Ying K."/>
            <person name="Li Y."/>
            <person name="Lu T."/>
            <person name="Huang Y."/>
            <person name="Zhao Q."/>
            <person name="Feng Q."/>
            <person name="Zhang L."/>
            <person name="Zhu J."/>
            <person name="Weng Q."/>
            <person name="Mu J."/>
            <person name="Lu Y."/>
            <person name="Fan D."/>
            <person name="Liu Y."/>
            <person name="Guan J."/>
            <person name="Zhang Y."/>
            <person name="Yu S."/>
            <person name="Liu X."/>
            <person name="Zhang Y."/>
            <person name="Hong G."/>
            <person name="Han B."/>
            <person name="Choisne N."/>
            <person name="Demange N."/>
            <person name="Orjeda G."/>
            <person name="Samain S."/>
            <person name="Cattolico L."/>
            <person name="Pelletier E."/>
            <person name="Couloux A."/>
            <person name="Segurens B."/>
            <person name="Wincker P."/>
            <person name="D'Hont A."/>
            <person name="Scarpelli C."/>
            <person name="Weissenbach J."/>
            <person name="Salanoubat M."/>
            <person name="Quetier F."/>
            <person name="Yu Y."/>
            <person name="Kim H.R."/>
            <person name="Rambo T."/>
            <person name="Currie J."/>
            <person name="Collura K."/>
            <person name="Luo M."/>
            <person name="Yang T."/>
            <person name="Ammiraju J.S.S."/>
            <person name="Engler F."/>
            <person name="Soderlund C."/>
            <person name="Wing R.A."/>
            <person name="Palmer L.E."/>
            <person name="de la Bastide M."/>
            <person name="Spiegel L."/>
            <person name="Nascimento L."/>
            <person name="Zutavern T."/>
            <person name="O'Shaughnessy A."/>
            <person name="Dike S."/>
            <person name="Dedhia N."/>
            <person name="Preston R."/>
            <person name="Balija V."/>
            <person name="McCombie W.R."/>
            <person name="Chow T."/>
            <person name="Chen H."/>
            <person name="Chung M."/>
            <person name="Chen C."/>
            <person name="Shaw J."/>
            <person name="Wu H."/>
            <person name="Hsiao K."/>
            <person name="Chao Y."/>
            <person name="Chu M."/>
            <person name="Cheng C."/>
            <person name="Hour A."/>
            <person name="Lee P."/>
            <person name="Lin S."/>
            <person name="Lin Y."/>
            <person name="Liou J."/>
            <person name="Liu S."/>
            <person name="Hsing Y."/>
            <person name="Raghuvanshi S."/>
            <person name="Mohanty A."/>
            <person name="Bharti A.K."/>
            <person name="Gaur A."/>
            <person name="Gupta V."/>
            <person name="Kumar D."/>
            <person name="Ravi V."/>
            <person name="Vij S."/>
            <person name="Kapur A."/>
            <person name="Khurana P."/>
            <person name="Khurana P."/>
            <person name="Khurana J.P."/>
            <person name="Tyagi A.K."/>
            <person name="Gaikwad K."/>
            <person name="Singh A."/>
            <person name="Dalal V."/>
            <person name="Srivastava S."/>
            <person name="Dixit A."/>
            <person name="Pal A.K."/>
            <person name="Ghazi I.A."/>
            <person name="Yadav M."/>
            <person name="Pandit A."/>
            <person name="Bhargava A."/>
            <person name="Sureshbabu K."/>
            <person name="Batra K."/>
            <person name="Sharma T.R."/>
            <person name="Mohapatra T."/>
            <person name="Singh N.K."/>
            <person name="Messing J."/>
            <person name="Nelson A.B."/>
            <person name="Fuks G."/>
            <person name="Kavchok S."/>
            <person name="Keizer G."/>
            <person name="Linton E."/>
            <person name="Llaca V."/>
            <person name="Song R."/>
            <person name="Tanyolac B."/>
            <person name="Young S."/>
            <person name="Ho-Il K."/>
            <person name="Hahn J.H."/>
            <person name="Sangsakoo G."/>
            <person name="Vanavichit A."/>
            <person name="de Mattos Luiz.A.T."/>
            <person name="Zimmer P.D."/>
            <person name="Malone G."/>
            <person name="Dellagostin O."/>
            <person name="de Oliveira A.C."/>
            <person name="Bevan M."/>
            <person name="Bancroft I."/>
            <person name="Minx P."/>
            <person name="Cordum H."/>
            <person name="Wilson R."/>
            <person name="Cheng Z."/>
            <person name="Jin W."/>
            <person name="Jiang J."/>
            <person name="Leong S.A."/>
            <person name="Iwama H."/>
            <person name="Gojobori T."/>
            <person name="Itoh T."/>
            <person name="Niimura Y."/>
            <person name="Fujii Y."/>
            <person name="Habara T."/>
            <person name="Sakai H."/>
            <person name="Sato Y."/>
            <person name="Wilson G."/>
            <person name="Kumar K."/>
            <person name="McCouch S."/>
            <person name="Juretic N."/>
            <person name="Hoen D."/>
            <person name="Wright S."/>
            <person name="Bruskiewich R."/>
            <person name="Bureau T."/>
            <person name="Miyao A."/>
            <person name="Hirochika H."/>
            <person name="Nishikawa T."/>
            <person name="Kadowaki K."/>
            <person name="Sugiura M."/>
            <person name="Burr B."/>
            <person name="Sasaki T."/>
        </authorList>
    </citation>
    <scope>NUCLEOTIDE SEQUENCE [LARGE SCALE GENOMIC DNA]</scope>
    <source>
        <strain evidence="3">cv. Nipponbare</strain>
    </source>
</reference>
<evidence type="ECO:0000256" key="1">
    <source>
        <dbReference type="SAM" id="MobiDB-lite"/>
    </source>
</evidence>
<dbReference type="PaxDb" id="39947-A0A0N7KCD0"/>
<proteinExistence type="predicted"/>
<dbReference type="Gramene" id="Os01t0154950-01">
    <property type="protein sequence ID" value="Os01t0154950-01"/>
    <property type="gene ID" value="Os01g0154950"/>
</dbReference>
<dbReference type="InParanoid" id="A0A0N7KCD0"/>
<dbReference type="Proteomes" id="UP000059680">
    <property type="component" value="Chromosome 1"/>
</dbReference>
<feature type="compositionally biased region" description="Basic and acidic residues" evidence="1">
    <location>
        <begin position="125"/>
        <end position="142"/>
    </location>
</feature>
<feature type="region of interest" description="Disordered" evidence="1">
    <location>
        <begin position="108"/>
        <end position="186"/>
    </location>
</feature>
<accession>A0A0N7KCD0</accession>
<reference evidence="2 3" key="3">
    <citation type="journal article" date="2013" name="Rice">
        <title>Improvement of the Oryza sativa Nipponbare reference genome using next generation sequence and optical map data.</title>
        <authorList>
            <person name="Kawahara Y."/>
            <person name="de la Bastide M."/>
            <person name="Hamilton J.P."/>
            <person name="Kanamori H."/>
            <person name="McCombie W.R."/>
            <person name="Ouyang S."/>
            <person name="Schwartz D.C."/>
            <person name="Tanaka T."/>
            <person name="Wu J."/>
            <person name="Zhou S."/>
            <person name="Childs K.L."/>
            <person name="Davidson R.M."/>
            <person name="Lin H."/>
            <person name="Quesada-Ocampo L."/>
            <person name="Vaillancourt B."/>
            <person name="Sakai H."/>
            <person name="Lee S.S."/>
            <person name="Kim J."/>
            <person name="Numa H."/>
            <person name="Itoh T."/>
            <person name="Buell C.R."/>
            <person name="Matsumoto T."/>
        </authorList>
    </citation>
    <scope>NUCLEOTIDE SEQUENCE [LARGE SCALE GENOMIC DNA]</scope>
    <source>
        <strain evidence="3">cv. Nipponbare</strain>
    </source>
</reference>
<organism evidence="2 3">
    <name type="scientific">Oryza sativa subsp. japonica</name>
    <name type="common">Rice</name>
    <dbReference type="NCBI Taxonomy" id="39947"/>
    <lineage>
        <taxon>Eukaryota</taxon>
        <taxon>Viridiplantae</taxon>
        <taxon>Streptophyta</taxon>
        <taxon>Embryophyta</taxon>
        <taxon>Tracheophyta</taxon>
        <taxon>Spermatophyta</taxon>
        <taxon>Magnoliopsida</taxon>
        <taxon>Liliopsida</taxon>
        <taxon>Poales</taxon>
        <taxon>Poaceae</taxon>
        <taxon>BOP clade</taxon>
        <taxon>Oryzoideae</taxon>
        <taxon>Oryzeae</taxon>
        <taxon>Oryzinae</taxon>
        <taxon>Oryza</taxon>
        <taxon>Oryza sativa</taxon>
    </lineage>
</organism>
<reference evidence="2 3" key="2">
    <citation type="journal article" date="2013" name="Plant Cell Physiol.">
        <title>Rice Annotation Project Database (RAP-DB): an integrative and interactive database for rice genomics.</title>
        <authorList>
            <person name="Sakai H."/>
            <person name="Lee S.S."/>
            <person name="Tanaka T."/>
            <person name="Numa H."/>
            <person name="Kim J."/>
            <person name="Kawahara Y."/>
            <person name="Wakimoto H."/>
            <person name="Yang C.C."/>
            <person name="Iwamoto M."/>
            <person name="Abe T."/>
            <person name="Yamada Y."/>
            <person name="Muto A."/>
            <person name="Inokuchi H."/>
            <person name="Ikemura T."/>
            <person name="Matsumoto T."/>
            <person name="Sasaki T."/>
            <person name="Itoh T."/>
        </authorList>
    </citation>
    <scope>NUCLEOTIDE SEQUENCE [LARGE SCALE GENOMIC DNA]</scope>
    <source>
        <strain evidence="3">cv. Nipponbare</strain>
    </source>
</reference>